<evidence type="ECO:0000259" key="2">
    <source>
        <dbReference type="PROSITE" id="PS50119"/>
    </source>
</evidence>
<protein>
    <recommendedName>
        <fullName evidence="2">B box-type domain-containing protein</fullName>
    </recommendedName>
</protein>
<gene>
    <name evidence="3" type="ORF">MCOR_32826</name>
</gene>
<dbReference type="InterPro" id="IPR047153">
    <property type="entry name" value="TRIM45/56/19-like"/>
</dbReference>
<dbReference type="PROSITE" id="PS50119">
    <property type="entry name" value="ZF_BBOX"/>
    <property type="match status" value="1"/>
</dbReference>
<accession>A0A6J8CT20</accession>
<keyword evidence="1" id="KW-0862">Zinc</keyword>
<dbReference type="GO" id="GO:0008270">
    <property type="term" value="F:zinc ion binding"/>
    <property type="evidence" value="ECO:0007669"/>
    <property type="project" value="UniProtKB-KW"/>
</dbReference>
<keyword evidence="1" id="KW-0479">Metal-binding</keyword>
<dbReference type="AlphaFoldDB" id="A0A6J8CT20"/>
<dbReference type="GO" id="GO:0061630">
    <property type="term" value="F:ubiquitin protein ligase activity"/>
    <property type="evidence" value="ECO:0007669"/>
    <property type="project" value="TreeGrafter"/>
</dbReference>
<dbReference type="Gene3D" id="3.30.160.60">
    <property type="entry name" value="Classic Zinc Finger"/>
    <property type="match status" value="1"/>
</dbReference>
<proteinExistence type="predicted"/>
<reference evidence="3 4" key="1">
    <citation type="submission" date="2020-06" db="EMBL/GenBank/DDBJ databases">
        <authorList>
            <person name="Li R."/>
            <person name="Bekaert M."/>
        </authorList>
    </citation>
    <scope>NUCLEOTIDE SEQUENCE [LARGE SCALE GENOMIC DNA]</scope>
    <source>
        <strain evidence="4">wild</strain>
    </source>
</reference>
<evidence type="ECO:0000313" key="4">
    <source>
        <dbReference type="Proteomes" id="UP000507470"/>
    </source>
</evidence>
<evidence type="ECO:0000256" key="1">
    <source>
        <dbReference type="PROSITE-ProRule" id="PRU00024"/>
    </source>
</evidence>
<organism evidence="3 4">
    <name type="scientific">Mytilus coruscus</name>
    <name type="common">Sea mussel</name>
    <dbReference type="NCBI Taxonomy" id="42192"/>
    <lineage>
        <taxon>Eukaryota</taxon>
        <taxon>Metazoa</taxon>
        <taxon>Spiralia</taxon>
        <taxon>Lophotrochozoa</taxon>
        <taxon>Mollusca</taxon>
        <taxon>Bivalvia</taxon>
        <taxon>Autobranchia</taxon>
        <taxon>Pteriomorphia</taxon>
        <taxon>Mytilida</taxon>
        <taxon>Mytiloidea</taxon>
        <taxon>Mytilidae</taxon>
        <taxon>Mytilinae</taxon>
        <taxon>Mytilus</taxon>
    </lineage>
</organism>
<dbReference type="SUPFAM" id="SSF57845">
    <property type="entry name" value="B-box zinc-binding domain"/>
    <property type="match status" value="1"/>
</dbReference>
<evidence type="ECO:0000313" key="3">
    <source>
        <dbReference type="EMBL" id="CAC5398457.1"/>
    </source>
</evidence>
<name>A0A6J8CT20_MYTCO</name>
<keyword evidence="4" id="KW-1185">Reference proteome</keyword>
<dbReference type="PANTHER" id="PTHR25462:SF296">
    <property type="entry name" value="MEIOTIC P26, ISOFORM F"/>
    <property type="match status" value="1"/>
</dbReference>
<dbReference type="CDD" id="cd19757">
    <property type="entry name" value="Bbox1"/>
    <property type="match status" value="1"/>
</dbReference>
<dbReference type="InterPro" id="IPR000315">
    <property type="entry name" value="Znf_B-box"/>
</dbReference>
<dbReference type="Proteomes" id="UP000507470">
    <property type="component" value="Unassembled WGS sequence"/>
</dbReference>
<dbReference type="PANTHER" id="PTHR25462">
    <property type="entry name" value="BONUS, ISOFORM C-RELATED"/>
    <property type="match status" value="1"/>
</dbReference>
<dbReference type="EMBL" id="CACVKT020005897">
    <property type="protein sequence ID" value="CAC5398457.1"/>
    <property type="molecule type" value="Genomic_DNA"/>
</dbReference>
<sequence>MQDIGIAIQRPTHVKGECPVIPGLRKKNNLARHFRLFRRLYEYHLLGQMATGEPLCDVCQLQNFSKPAASWCSECEEAFCIECDDRHSRRKLTNNHKKISIRDYQKLPQSALEIKHHCSVHEEKYEYYCTNHVSPCCVKCAKEAHKKCEIDSLRDAVQNIKTSSSVTNIEQNLFEIQSIFEKIRDEKRSNLKHMDEKTKTYQKEIPDLRKQINCHLDSLELEMIKNIRDKQQEVKTKAEGFISIIDSKVKNVEKAINNIDQMKSHATDLQIFLSLREIEKDVERELSYIKELKTNPELKTVDVQLQVSNCLKSLQKDVKVWGEISIKTFDSTVCTEVTTEKQAQMILPCKSRKYVSDIHSITLKKNTSFKVQSENCKLAGCEIVPDGDILLVNQSYNIILMYNQSGGRIKEFKMPWKPYDITYICNDIVAISFIAEKKVCTFNTKNEQLDILYASPEKVFGIAYKHDKLFLRCGNIGIRIITVSGTLISDIKFDSHSTLYLCVGNSGQIYYPKSQERRVNCCDRQGNIQWTVAAYLLSEVRGITCGLNGIVFAADNAGGVTVISADGQQSKRILDKSSGLRDPYCIHFSDKRNQLLVCNQVDGQAFLYDVHY</sequence>
<dbReference type="OrthoDB" id="6121460at2759"/>
<keyword evidence="1" id="KW-0863">Zinc-finger</keyword>
<dbReference type="Gene3D" id="2.120.10.30">
    <property type="entry name" value="TolB, C-terminal domain"/>
    <property type="match status" value="1"/>
</dbReference>
<dbReference type="InterPro" id="IPR011042">
    <property type="entry name" value="6-blade_b-propeller_TolB-like"/>
</dbReference>
<dbReference type="GO" id="GO:0005654">
    <property type="term" value="C:nucleoplasm"/>
    <property type="evidence" value="ECO:0007669"/>
    <property type="project" value="TreeGrafter"/>
</dbReference>
<dbReference type="SMART" id="SM00336">
    <property type="entry name" value="BBOX"/>
    <property type="match status" value="2"/>
</dbReference>
<dbReference type="SUPFAM" id="SSF101898">
    <property type="entry name" value="NHL repeat"/>
    <property type="match status" value="1"/>
</dbReference>
<feature type="domain" description="B box-type" evidence="2">
    <location>
        <begin position="51"/>
        <end position="101"/>
    </location>
</feature>